<keyword evidence="3 6" id="KW-0106">Calcium</keyword>
<dbReference type="GO" id="GO:0012506">
    <property type="term" value="C:vesicle membrane"/>
    <property type="evidence" value="ECO:0007669"/>
    <property type="project" value="TreeGrafter"/>
</dbReference>
<dbReference type="GO" id="GO:0005886">
    <property type="term" value="C:plasma membrane"/>
    <property type="evidence" value="ECO:0007669"/>
    <property type="project" value="TreeGrafter"/>
</dbReference>
<comment type="similarity">
    <text evidence="1 6">Belongs to the annexin family.</text>
</comment>
<dbReference type="InterPro" id="IPR001464">
    <property type="entry name" value="Annexin"/>
</dbReference>
<evidence type="ECO:0000256" key="1">
    <source>
        <dbReference type="ARBA" id="ARBA00007831"/>
    </source>
</evidence>
<dbReference type="GO" id="GO:0005737">
    <property type="term" value="C:cytoplasm"/>
    <property type="evidence" value="ECO:0007669"/>
    <property type="project" value="TreeGrafter"/>
</dbReference>
<dbReference type="InterPro" id="IPR018502">
    <property type="entry name" value="Annexin_repeat"/>
</dbReference>
<evidence type="ECO:0000256" key="6">
    <source>
        <dbReference type="RuleBase" id="RU003540"/>
    </source>
</evidence>
<dbReference type="PROSITE" id="PS51897">
    <property type="entry name" value="ANNEXIN_2"/>
    <property type="match status" value="3"/>
</dbReference>
<evidence type="ECO:0000256" key="7">
    <source>
        <dbReference type="SAM" id="MobiDB-lite"/>
    </source>
</evidence>
<evidence type="ECO:0000313" key="8">
    <source>
        <dbReference type="Proteomes" id="UP000887575"/>
    </source>
</evidence>
<dbReference type="GO" id="GO:0005634">
    <property type="term" value="C:nucleus"/>
    <property type="evidence" value="ECO:0007669"/>
    <property type="project" value="TreeGrafter"/>
</dbReference>
<dbReference type="InterPro" id="IPR037104">
    <property type="entry name" value="Annexin_sf"/>
</dbReference>
<dbReference type="AlphaFoldDB" id="A0AAF3F8U8"/>
<dbReference type="SUPFAM" id="SSF47874">
    <property type="entry name" value="Annexin"/>
    <property type="match status" value="1"/>
</dbReference>
<dbReference type="Gene3D" id="1.10.220.10">
    <property type="entry name" value="Annexin"/>
    <property type="match status" value="3"/>
</dbReference>
<evidence type="ECO:0000256" key="3">
    <source>
        <dbReference type="ARBA" id="ARBA00022837"/>
    </source>
</evidence>
<dbReference type="SMART" id="SM00335">
    <property type="entry name" value="ANX"/>
    <property type="match status" value="3"/>
</dbReference>
<name>A0AAF3F8U8_9BILA</name>
<evidence type="ECO:0000256" key="5">
    <source>
        <dbReference type="ARBA" id="ARBA00023302"/>
    </source>
</evidence>
<dbReference type="PROSITE" id="PS00223">
    <property type="entry name" value="ANNEXIN_1"/>
    <property type="match status" value="1"/>
</dbReference>
<dbReference type="GO" id="GO:0001786">
    <property type="term" value="F:phosphatidylserine binding"/>
    <property type="evidence" value="ECO:0007669"/>
    <property type="project" value="TreeGrafter"/>
</dbReference>
<protein>
    <recommendedName>
        <fullName evidence="6">Annexin</fullName>
    </recommendedName>
</protein>
<comment type="domain">
    <text evidence="6">A pair of annexin repeats may form one binding site for calcium and phospholipid.</text>
</comment>
<dbReference type="InterPro" id="IPR018252">
    <property type="entry name" value="Annexin_repeat_CS"/>
</dbReference>
<evidence type="ECO:0000256" key="2">
    <source>
        <dbReference type="ARBA" id="ARBA00022737"/>
    </source>
</evidence>
<dbReference type="FunFam" id="1.10.220.10:FF:000003">
    <property type="entry name" value="Annexin"/>
    <property type="match status" value="1"/>
</dbReference>
<keyword evidence="4 6" id="KW-0041">Annexin</keyword>
<keyword evidence="5 6" id="KW-0111">Calcium/phospholipid-binding</keyword>
<keyword evidence="8" id="KW-1185">Reference proteome</keyword>
<keyword evidence="2 6" id="KW-0677">Repeat</keyword>
<organism evidence="8 9">
    <name type="scientific">Mesorhabditis belari</name>
    <dbReference type="NCBI Taxonomy" id="2138241"/>
    <lineage>
        <taxon>Eukaryota</taxon>
        <taxon>Metazoa</taxon>
        <taxon>Ecdysozoa</taxon>
        <taxon>Nematoda</taxon>
        <taxon>Chromadorea</taxon>
        <taxon>Rhabditida</taxon>
        <taxon>Rhabditina</taxon>
        <taxon>Rhabditomorpha</taxon>
        <taxon>Rhabditoidea</taxon>
        <taxon>Rhabditidae</taxon>
        <taxon>Mesorhabditinae</taxon>
        <taxon>Mesorhabditis</taxon>
    </lineage>
</organism>
<dbReference type="WBParaSite" id="MBELARI_LOCUS3258">
    <property type="protein sequence ID" value="MBELARI_LOCUS3258"/>
    <property type="gene ID" value="MBELARI_LOCUS3258"/>
</dbReference>
<dbReference type="GO" id="GO:0005544">
    <property type="term" value="F:calcium-dependent phospholipid binding"/>
    <property type="evidence" value="ECO:0007669"/>
    <property type="project" value="UniProtKB-KW"/>
</dbReference>
<sequence length="471" mass="53528">MSASKFSTTEYYEEVEYYRKTSSPRKNRLLSGTDRRFAEHDLQDTSYIDYPNNWRPNSTRIAPDPYSSSWTPRPAPDSQFFNVDRRSGTQESRIYDSRPIRPNFDTSYETYYRQPYNPEELTYSSGQSRDLSLPITTRYSCLNCYDGLLGGFCETCGKFGRESSQSVQCHPDPSKIEPFRNYDKNEYTDSRAFSAMTSRNRMANYSYCTIIDNPEFKADVFAEKIDRALRAGEKEGIVNTLTSISNSQRQQLRAPYKLKYGKEIDEALDKKFSGDIETAVLALMETPLEYDVKQLKKSMKGAVAGLGTDETVLIEILCSRTADQLRAIRAAYEKNYNKQLEKDVAGDTSGEFRDLLVALVTGAKDPSHETNDSQAKDDAVRLFADGKGKLAGDKNAPSHFLKILATQNQYQLRKVFAEFEKLSGVSIEKAIEKEFSGDLRNSYLTIARASTNKQKFFAVQLYNAMKGTRNS</sequence>
<dbReference type="Proteomes" id="UP000887575">
    <property type="component" value="Unassembled WGS sequence"/>
</dbReference>
<dbReference type="PANTHER" id="PTHR10502">
    <property type="entry name" value="ANNEXIN"/>
    <property type="match status" value="1"/>
</dbReference>
<dbReference type="Pfam" id="PF00191">
    <property type="entry name" value="Annexin"/>
    <property type="match status" value="3"/>
</dbReference>
<feature type="region of interest" description="Disordered" evidence="7">
    <location>
        <begin position="65"/>
        <end position="91"/>
    </location>
</feature>
<dbReference type="PRINTS" id="PR00196">
    <property type="entry name" value="ANNEXIN"/>
</dbReference>
<dbReference type="FunFam" id="1.10.220.10:FF:000002">
    <property type="entry name" value="Annexin"/>
    <property type="match status" value="1"/>
</dbReference>
<dbReference type="GO" id="GO:0005509">
    <property type="term" value="F:calcium ion binding"/>
    <property type="evidence" value="ECO:0007669"/>
    <property type="project" value="InterPro"/>
</dbReference>
<evidence type="ECO:0000313" key="9">
    <source>
        <dbReference type="WBParaSite" id="MBELARI_LOCUS3258"/>
    </source>
</evidence>
<reference evidence="9" key="1">
    <citation type="submission" date="2024-02" db="UniProtKB">
        <authorList>
            <consortium name="WormBaseParasite"/>
        </authorList>
    </citation>
    <scope>IDENTIFICATION</scope>
</reference>
<proteinExistence type="inferred from homology"/>
<dbReference type="PANTHER" id="PTHR10502:SF97">
    <property type="entry name" value="ANNEXIN"/>
    <property type="match status" value="1"/>
</dbReference>
<evidence type="ECO:0000256" key="4">
    <source>
        <dbReference type="ARBA" id="ARBA00023216"/>
    </source>
</evidence>
<accession>A0AAF3F8U8</accession>